<dbReference type="InterPro" id="IPR052738">
    <property type="entry name" value="ABC-Tungstate_binding"/>
</dbReference>
<dbReference type="CDD" id="cd05466">
    <property type="entry name" value="PBP2_LTTR_substrate"/>
    <property type="match status" value="1"/>
</dbReference>
<dbReference type="Gene3D" id="3.40.190.10">
    <property type="entry name" value="Periplasmic binding protein-like II"/>
    <property type="match status" value="2"/>
</dbReference>
<reference evidence="2 3" key="1">
    <citation type="journal article" date="2017" name="ISME J.">
        <title>Energy and carbon metabolisms in a deep terrestrial subsurface fluid microbial community.</title>
        <authorList>
            <person name="Momper L."/>
            <person name="Jungbluth S.P."/>
            <person name="Lee M.D."/>
            <person name="Amend J.P."/>
        </authorList>
    </citation>
    <scope>NUCLEOTIDE SEQUENCE [LARGE SCALE GENOMIC DNA]</scope>
    <source>
        <strain evidence="2">SURF_5</strain>
    </source>
</reference>
<proteinExistence type="predicted"/>
<evidence type="ECO:0000259" key="1">
    <source>
        <dbReference type="Pfam" id="PF12849"/>
    </source>
</evidence>
<dbReference type="Proteomes" id="UP000265882">
    <property type="component" value="Unassembled WGS sequence"/>
</dbReference>
<evidence type="ECO:0000313" key="2">
    <source>
        <dbReference type="EMBL" id="RJP26082.1"/>
    </source>
</evidence>
<dbReference type="AlphaFoldDB" id="A0A3A4P4J7"/>
<name>A0A3A4P4J7_ABYX5</name>
<organism evidence="2 3">
    <name type="scientific">Abyssobacteria bacterium (strain SURF_5)</name>
    <dbReference type="NCBI Taxonomy" id="2093360"/>
    <lineage>
        <taxon>Bacteria</taxon>
        <taxon>Pseudomonadati</taxon>
        <taxon>Candidatus Hydrogenedentota</taxon>
        <taxon>Candidatus Abyssobacteria</taxon>
    </lineage>
</organism>
<protein>
    <submittedName>
        <fullName evidence="2">Tungsten ABC transporter substrate-binding protein</fullName>
    </submittedName>
</protein>
<dbReference type="PANTHER" id="PTHR37945:SF1">
    <property type="entry name" value="EXTRACELLULAR TUNGSTATE BINDING PROTEIN"/>
    <property type="match status" value="1"/>
</dbReference>
<dbReference type="EMBL" id="QZKU01000013">
    <property type="protein sequence ID" value="RJP26082.1"/>
    <property type="molecule type" value="Genomic_DNA"/>
</dbReference>
<accession>A0A3A4P4J7</accession>
<feature type="domain" description="PBP" evidence="1">
    <location>
        <begin position="19"/>
        <end position="237"/>
    </location>
</feature>
<dbReference type="PANTHER" id="PTHR37945">
    <property type="entry name" value="EXTRACELLULAR TUNGSTATE BINDING PROTEIN"/>
    <property type="match status" value="1"/>
</dbReference>
<dbReference type="SUPFAM" id="SSF53850">
    <property type="entry name" value="Periplasmic binding protein-like II"/>
    <property type="match status" value="1"/>
</dbReference>
<evidence type="ECO:0000313" key="3">
    <source>
        <dbReference type="Proteomes" id="UP000265882"/>
    </source>
</evidence>
<comment type="caution">
    <text evidence="2">The sequence shown here is derived from an EMBL/GenBank/DDBJ whole genome shotgun (WGS) entry which is preliminary data.</text>
</comment>
<sequence>MVSLWLGLLPALAQDRIRLATTTSTDNSGLLAVLLPPFEKKYNMKVDVIAVGTGKALKLGENGDVDAVLVHSREAEDEFIEKGFGVNRRDVMYNDFVIVGPPSDPAGVAKSPSAAEALCAISKAKAPFISRGDDSGTHKKEKELWKAAAVEPGGQWYLEAGQGMGAILTMADEKNGYTLTDRGTLLAFSDKLELEVLYEDDPDLFNPYGIMAVNPALHAHTNYVGAMLLIGWMTSPEGQNIIGSFKMNNQLLFFPLAVPASGRNREWSF</sequence>
<gene>
    <name evidence="2" type="ORF">C4520_01250</name>
</gene>
<dbReference type="Pfam" id="PF12849">
    <property type="entry name" value="PBP_like_2"/>
    <property type="match status" value="1"/>
</dbReference>
<dbReference type="InterPro" id="IPR024370">
    <property type="entry name" value="PBP_domain"/>
</dbReference>